<evidence type="ECO:0000313" key="1">
    <source>
        <dbReference type="EMBL" id="KAF7800400.1"/>
    </source>
</evidence>
<dbReference type="EMBL" id="JAAIUW010000424">
    <property type="protein sequence ID" value="KAF7800400.1"/>
    <property type="molecule type" value="Genomic_DNA"/>
</dbReference>
<organism evidence="1 2">
    <name type="scientific">Senna tora</name>
    <dbReference type="NCBI Taxonomy" id="362788"/>
    <lineage>
        <taxon>Eukaryota</taxon>
        <taxon>Viridiplantae</taxon>
        <taxon>Streptophyta</taxon>
        <taxon>Embryophyta</taxon>
        <taxon>Tracheophyta</taxon>
        <taxon>Spermatophyta</taxon>
        <taxon>Magnoliopsida</taxon>
        <taxon>eudicotyledons</taxon>
        <taxon>Gunneridae</taxon>
        <taxon>Pentapetalae</taxon>
        <taxon>rosids</taxon>
        <taxon>fabids</taxon>
        <taxon>Fabales</taxon>
        <taxon>Fabaceae</taxon>
        <taxon>Caesalpinioideae</taxon>
        <taxon>Cassia clade</taxon>
        <taxon>Senna</taxon>
    </lineage>
</organism>
<proteinExistence type="predicted"/>
<protein>
    <submittedName>
        <fullName evidence="1">Uncharacterized protein</fullName>
    </submittedName>
</protein>
<reference evidence="1" key="1">
    <citation type="submission" date="2020-09" db="EMBL/GenBank/DDBJ databases">
        <title>Genome-Enabled Discovery of Anthraquinone Biosynthesis in Senna tora.</title>
        <authorList>
            <person name="Kang S.-H."/>
            <person name="Pandey R.P."/>
            <person name="Lee C.-M."/>
            <person name="Sim J.-S."/>
            <person name="Jeong J.-T."/>
            <person name="Choi B.-S."/>
            <person name="Jung M."/>
            <person name="Ginzburg D."/>
            <person name="Zhao K."/>
            <person name="Won S.Y."/>
            <person name="Oh T.-J."/>
            <person name="Yu Y."/>
            <person name="Kim N.-H."/>
            <person name="Lee O.R."/>
            <person name="Lee T.-H."/>
            <person name="Bashyal P."/>
            <person name="Kim T.-S."/>
            <person name="Lee W.-H."/>
            <person name="Kawkins C."/>
            <person name="Kim C.-K."/>
            <person name="Kim J.S."/>
            <person name="Ahn B.O."/>
            <person name="Rhee S.Y."/>
            <person name="Sohng J.K."/>
        </authorList>
    </citation>
    <scope>NUCLEOTIDE SEQUENCE</scope>
    <source>
        <tissue evidence="1">Leaf</tissue>
    </source>
</reference>
<sequence>MGGAWIMSYHIPDQKSWSDLINLLELRGKRLVAQVTETRQFVLYLRTRVDLMLQLESSWHGRSMDHVLTYSNDKSRSDLRNLHELQGKRLVAHVGETSRFALYLRTGVDLRLQLESCWHGRSVDHMLTNFG</sequence>
<comment type="caution">
    <text evidence="1">The sequence shown here is derived from an EMBL/GenBank/DDBJ whole genome shotgun (WGS) entry which is preliminary data.</text>
</comment>
<name>A0A834SDR6_9FABA</name>
<keyword evidence="2" id="KW-1185">Reference proteome</keyword>
<accession>A0A834SDR6</accession>
<dbReference type="AlphaFoldDB" id="A0A834SDR6"/>
<gene>
    <name evidence="1" type="ORF">G2W53_045228</name>
</gene>
<evidence type="ECO:0000313" key="2">
    <source>
        <dbReference type="Proteomes" id="UP000634136"/>
    </source>
</evidence>
<dbReference type="Proteomes" id="UP000634136">
    <property type="component" value="Unassembled WGS sequence"/>
</dbReference>